<proteinExistence type="predicted"/>
<evidence type="ECO:0000313" key="2">
    <source>
        <dbReference type="Proteomes" id="UP001595859"/>
    </source>
</evidence>
<dbReference type="PANTHER" id="PTHR34512:SF30">
    <property type="entry name" value="OUTER MEMBRANE PROTEIN ASSEMBLY FACTOR BAMB"/>
    <property type="match status" value="1"/>
</dbReference>
<comment type="caution">
    <text evidence="1">The sequence shown here is derived from an EMBL/GenBank/DDBJ whole genome shotgun (WGS) entry which is preliminary data.</text>
</comment>
<reference evidence="2" key="1">
    <citation type="journal article" date="2019" name="Int. J. Syst. Evol. Microbiol.">
        <title>The Global Catalogue of Microorganisms (GCM) 10K type strain sequencing project: providing services to taxonomists for standard genome sequencing and annotation.</title>
        <authorList>
            <consortium name="The Broad Institute Genomics Platform"/>
            <consortium name="The Broad Institute Genome Sequencing Center for Infectious Disease"/>
            <person name="Wu L."/>
            <person name="Ma J."/>
        </authorList>
    </citation>
    <scope>NUCLEOTIDE SEQUENCE [LARGE SCALE GENOMIC DNA]</scope>
    <source>
        <strain evidence="2">ZS-22-S1</strain>
    </source>
</reference>
<dbReference type="InterPro" id="IPR011047">
    <property type="entry name" value="Quinoprotein_ADH-like_sf"/>
</dbReference>
<dbReference type="EMBL" id="JBHSIS010000002">
    <property type="protein sequence ID" value="MFC4852646.1"/>
    <property type="molecule type" value="Genomic_DNA"/>
</dbReference>
<dbReference type="RefSeq" id="WP_378054544.1">
    <property type="nucleotide sequence ID" value="NZ_JBHSIS010000002.1"/>
</dbReference>
<organism evidence="1 2">
    <name type="scientific">Actinophytocola glycyrrhizae</name>
    <dbReference type="NCBI Taxonomy" id="2044873"/>
    <lineage>
        <taxon>Bacteria</taxon>
        <taxon>Bacillati</taxon>
        <taxon>Actinomycetota</taxon>
        <taxon>Actinomycetes</taxon>
        <taxon>Pseudonocardiales</taxon>
        <taxon>Pseudonocardiaceae</taxon>
    </lineage>
</organism>
<accession>A0ABV9RZG4</accession>
<name>A0ABV9RZG4_9PSEU</name>
<evidence type="ECO:0000313" key="1">
    <source>
        <dbReference type="EMBL" id="MFC4852646.1"/>
    </source>
</evidence>
<protein>
    <recommendedName>
        <fullName evidence="3">Pyrroloquinoline-quinone binding quinoprotein</fullName>
    </recommendedName>
</protein>
<sequence>MVLVVALVAAAGGAWWFFVRGGSGGGPDTEAARDYDAGVRAVGAAQVAWQVEQGPSPEAIPVEDHWVTEKHLVRRLPGRVVAYDLKTGETAWELPLDGVAVDRCQSSQEHSANRVALLRDVDGTDSFSCTRLTVIDIAAGKEVFTIDLPSDESRASDVAVVPVVFGERVVVSSERVYDINSGAGLTTPLAEGECEVRKAALFGAVLLADSECTVGERGRTKDVTRLRAFDAGLRLLWEWTPPPGEDGEPAPVLGVLSLDPLVVEVGHSGHSAQLLRVDVPAGKAVQVKEYAGGRGEFMAACDGYVLGRCDSATVVDGKVLLMTSPAQVNPSDPEASPGMRNTEFRNELVAFDLNTGEESWRTGRVAGRALSLVPAAGEVVAYQPANPNGTNAILFSVDPATGKLAPLLPIGPDAHADERLGRSLHAFNFGGDNHKALWRDGLFVVFGAAHRPGTAGRVETVAFALPK</sequence>
<evidence type="ECO:0008006" key="3">
    <source>
        <dbReference type="Google" id="ProtNLM"/>
    </source>
</evidence>
<dbReference type="Proteomes" id="UP001595859">
    <property type="component" value="Unassembled WGS sequence"/>
</dbReference>
<dbReference type="SUPFAM" id="SSF50998">
    <property type="entry name" value="Quinoprotein alcohol dehydrogenase-like"/>
    <property type="match status" value="1"/>
</dbReference>
<dbReference type="Gene3D" id="2.130.10.10">
    <property type="entry name" value="YVTN repeat-like/Quinoprotein amine dehydrogenase"/>
    <property type="match status" value="1"/>
</dbReference>
<dbReference type="InterPro" id="IPR015943">
    <property type="entry name" value="WD40/YVTN_repeat-like_dom_sf"/>
</dbReference>
<dbReference type="PANTHER" id="PTHR34512">
    <property type="entry name" value="CELL SURFACE PROTEIN"/>
    <property type="match status" value="1"/>
</dbReference>
<gene>
    <name evidence="1" type="ORF">ACFPCV_03955</name>
</gene>
<keyword evidence="2" id="KW-1185">Reference proteome</keyword>